<reference evidence="1" key="1">
    <citation type="submission" date="2018-05" db="EMBL/GenBank/DDBJ databases">
        <title>Draft genome of Mucuna pruriens seed.</title>
        <authorList>
            <person name="Nnadi N.E."/>
            <person name="Vos R."/>
            <person name="Hasami M.H."/>
            <person name="Devisetty U.K."/>
            <person name="Aguiy J.C."/>
        </authorList>
    </citation>
    <scope>NUCLEOTIDE SEQUENCE [LARGE SCALE GENOMIC DNA]</scope>
    <source>
        <strain evidence="1">JCA_2017</strain>
    </source>
</reference>
<keyword evidence="2" id="KW-1185">Reference proteome</keyword>
<name>A0A371HFA6_MUCPR</name>
<dbReference type="EMBL" id="QJKJ01002764">
    <property type="protein sequence ID" value="RDY01455.1"/>
    <property type="molecule type" value="Genomic_DNA"/>
</dbReference>
<organism evidence="1 2">
    <name type="scientific">Mucuna pruriens</name>
    <name type="common">Velvet bean</name>
    <name type="synonym">Dolichos pruriens</name>
    <dbReference type="NCBI Taxonomy" id="157652"/>
    <lineage>
        <taxon>Eukaryota</taxon>
        <taxon>Viridiplantae</taxon>
        <taxon>Streptophyta</taxon>
        <taxon>Embryophyta</taxon>
        <taxon>Tracheophyta</taxon>
        <taxon>Spermatophyta</taxon>
        <taxon>Magnoliopsida</taxon>
        <taxon>eudicotyledons</taxon>
        <taxon>Gunneridae</taxon>
        <taxon>Pentapetalae</taxon>
        <taxon>rosids</taxon>
        <taxon>fabids</taxon>
        <taxon>Fabales</taxon>
        <taxon>Fabaceae</taxon>
        <taxon>Papilionoideae</taxon>
        <taxon>50 kb inversion clade</taxon>
        <taxon>NPAAA clade</taxon>
        <taxon>indigoferoid/millettioid clade</taxon>
        <taxon>Phaseoleae</taxon>
        <taxon>Mucuna</taxon>
    </lineage>
</organism>
<protein>
    <submittedName>
        <fullName evidence="1">Uncharacterized protein</fullName>
    </submittedName>
</protein>
<dbReference type="Proteomes" id="UP000257109">
    <property type="component" value="Unassembled WGS sequence"/>
</dbReference>
<accession>A0A371HFA6</accession>
<gene>
    <name evidence="1" type="ORF">CR513_15208</name>
</gene>
<feature type="non-terminal residue" evidence="1">
    <location>
        <position position="1"/>
    </location>
</feature>
<sequence length="82" mass="9403">MSQGFLEGVVGIFKEWNDVVGDVGGGLCVFWEVVHFRQRKFHVWGQFGETVYVSWGGHETHMVTLLSYEFGKLKVWDHVTKG</sequence>
<comment type="caution">
    <text evidence="1">The sequence shown here is derived from an EMBL/GenBank/DDBJ whole genome shotgun (WGS) entry which is preliminary data.</text>
</comment>
<evidence type="ECO:0000313" key="1">
    <source>
        <dbReference type="EMBL" id="RDY01455.1"/>
    </source>
</evidence>
<dbReference type="AlphaFoldDB" id="A0A371HFA6"/>
<evidence type="ECO:0000313" key="2">
    <source>
        <dbReference type="Proteomes" id="UP000257109"/>
    </source>
</evidence>
<proteinExistence type="predicted"/>